<keyword evidence="4 7" id="KW-0808">Transferase</keyword>
<dbReference type="GO" id="GO:0008173">
    <property type="term" value="F:RNA methyltransferase activity"/>
    <property type="evidence" value="ECO:0007669"/>
    <property type="project" value="InterPro"/>
</dbReference>
<proteinExistence type="inferred from homology"/>
<evidence type="ECO:0000313" key="9">
    <source>
        <dbReference type="EMBL" id="VDN45855.1"/>
    </source>
</evidence>
<keyword evidence="10" id="KW-1185">Reference proteome</keyword>
<gene>
    <name evidence="9" type="ORF">PATL70BA_0018</name>
</gene>
<feature type="active site" description="Nucleophile" evidence="7">
    <location>
        <position position="230"/>
    </location>
</feature>
<reference evidence="9 10" key="1">
    <citation type="submission" date="2018-09" db="EMBL/GenBank/DDBJ databases">
        <authorList>
            <person name="Postec A."/>
        </authorList>
    </citation>
    <scope>NUCLEOTIDE SEQUENCE [LARGE SCALE GENOMIC DNA]</scope>
    <source>
        <strain evidence="9">70B-A</strain>
    </source>
</reference>
<dbReference type="Gene3D" id="3.30.70.1170">
    <property type="entry name" value="Sun protein, domain 3"/>
    <property type="match status" value="1"/>
</dbReference>
<dbReference type="InterPro" id="IPR029063">
    <property type="entry name" value="SAM-dependent_MTases_sf"/>
</dbReference>
<dbReference type="InterPro" id="IPR018314">
    <property type="entry name" value="RsmB/NOL1/NOP2-like_CS"/>
</dbReference>
<keyword evidence="3 7" id="KW-0489">Methyltransferase</keyword>
<dbReference type="GO" id="GO:0001510">
    <property type="term" value="P:RNA methylation"/>
    <property type="evidence" value="ECO:0007669"/>
    <property type="project" value="InterPro"/>
</dbReference>
<dbReference type="EMBL" id="LR130778">
    <property type="protein sequence ID" value="VDN45855.1"/>
    <property type="molecule type" value="Genomic_DNA"/>
</dbReference>
<dbReference type="PANTHER" id="PTHR22807">
    <property type="entry name" value="NOP2 YEAST -RELATED NOL1/NOP2/FMU SUN DOMAIN-CONTAINING"/>
    <property type="match status" value="1"/>
</dbReference>
<accession>A0A3P7NSH4</accession>
<dbReference type="Gene3D" id="3.40.50.150">
    <property type="entry name" value="Vaccinia Virus protein VP39"/>
    <property type="match status" value="1"/>
</dbReference>
<dbReference type="Gene3D" id="2.30.130.60">
    <property type="match status" value="1"/>
</dbReference>
<dbReference type="GO" id="GO:0003723">
    <property type="term" value="F:RNA binding"/>
    <property type="evidence" value="ECO:0007669"/>
    <property type="project" value="UniProtKB-UniRule"/>
</dbReference>
<dbReference type="Pfam" id="PF17126">
    <property type="entry name" value="RsmF_methylt_CI"/>
    <property type="match status" value="1"/>
</dbReference>
<keyword evidence="5 7" id="KW-0949">S-adenosyl-L-methionine</keyword>
<dbReference type="AlphaFoldDB" id="A0A3P7NSH4"/>
<dbReference type="OrthoDB" id="9810297at2"/>
<feature type="binding site" evidence="7">
    <location>
        <position position="159"/>
    </location>
    <ligand>
        <name>S-adenosyl-L-methionine</name>
        <dbReference type="ChEBI" id="CHEBI:59789"/>
    </ligand>
</feature>
<feature type="domain" description="SAM-dependent MTase RsmB/NOP-type" evidence="8">
    <location>
        <begin position="17"/>
        <end position="299"/>
    </location>
</feature>
<dbReference type="InterPro" id="IPR027391">
    <property type="entry name" value="Nol1_Nop2_Fmu_2"/>
</dbReference>
<dbReference type="InterPro" id="IPR031341">
    <property type="entry name" value="Methyltr_RsmF_N"/>
</dbReference>
<dbReference type="GO" id="GO:0008757">
    <property type="term" value="F:S-adenosylmethionine-dependent methyltransferase activity"/>
    <property type="evidence" value="ECO:0007669"/>
    <property type="project" value="InterPro"/>
</dbReference>
<dbReference type="SUPFAM" id="SSF53335">
    <property type="entry name" value="S-adenosyl-L-methionine-dependent methyltransferases"/>
    <property type="match status" value="1"/>
</dbReference>
<evidence type="ECO:0000259" key="8">
    <source>
        <dbReference type="PROSITE" id="PS51686"/>
    </source>
</evidence>
<feature type="binding site" evidence="7">
    <location>
        <position position="177"/>
    </location>
    <ligand>
        <name>S-adenosyl-L-methionine</name>
        <dbReference type="ChEBI" id="CHEBI:59789"/>
    </ligand>
</feature>
<evidence type="ECO:0000313" key="10">
    <source>
        <dbReference type="Proteomes" id="UP000279029"/>
    </source>
</evidence>
<keyword evidence="6 7" id="KW-0694">RNA-binding</keyword>
<evidence type="ECO:0000256" key="5">
    <source>
        <dbReference type="ARBA" id="ARBA00022691"/>
    </source>
</evidence>
<evidence type="ECO:0000256" key="4">
    <source>
        <dbReference type="ARBA" id="ARBA00022679"/>
    </source>
</evidence>
<dbReference type="InterPro" id="IPR023267">
    <property type="entry name" value="RCMT"/>
</dbReference>
<dbReference type="Pfam" id="PF01189">
    <property type="entry name" value="Methyltr_RsmB-F"/>
    <property type="match status" value="1"/>
</dbReference>
<evidence type="ECO:0000256" key="7">
    <source>
        <dbReference type="PROSITE-ProRule" id="PRU01023"/>
    </source>
</evidence>
<feature type="binding site" evidence="7">
    <location>
        <position position="132"/>
    </location>
    <ligand>
        <name>S-adenosyl-L-methionine</name>
        <dbReference type="ChEBI" id="CHEBI:59789"/>
    </ligand>
</feature>
<dbReference type="PROSITE" id="PS01153">
    <property type="entry name" value="NOL1_NOP2_SUN"/>
    <property type="match status" value="1"/>
</dbReference>
<dbReference type="CDD" id="cd02440">
    <property type="entry name" value="AdoMet_MTases"/>
    <property type="match status" value="1"/>
</dbReference>
<dbReference type="GO" id="GO:0006396">
    <property type="term" value="P:RNA processing"/>
    <property type="evidence" value="ECO:0007669"/>
    <property type="project" value="InterPro"/>
</dbReference>
<name>A0A3P7NSH4_9FIRM</name>
<sequence length="454" mass="51845">MDLPLLFEKEMRVLLQDKYSDFIDSYDQPRHFGLRVNALKVEDDFVDQMAFELEKIPWCNQGYYYHEDERPGKDAYYMAGCYYIQEPSAMMVGTAVDAKPGDKIIDLCAAPGGKTTHIAAMMEHRGIIVSNDISPSRVRNLNKNIQISGIRNCIVTSEDPANLAKAWPGYFDKVLVDAPCSGEGMFRKDPKLIKSWEENGPDDFVPIQRSILASAHRLLKNGGTLTYSTCTFNMKENEHMIAEFLKEYPQYVLVELENILPVSIGFPIDGLDEQFEKTKRLWPHLQEGEGHFVAKLLKKDVDIKTPISVFKPVISVEAKDAFQGFIESIGYKPEAGILENMHQHVEKVFFIPKEAPETKGLRVFSSGWFLGTYQKKRFEPSQAFASALKPDQVKNKIILDHEDINVTRYLKGETLSIDVENGWYLVCVDTYSLGWGKVVNHKLRNKIEASWRWL</sequence>
<dbReference type="Pfam" id="PF17125">
    <property type="entry name" value="Methyltr_RsmF_N"/>
    <property type="match status" value="1"/>
</dbReference>
<dbReference type="InterPro" id="IPR001678">
    <property type="entry name" value="MeTrfase_RsmB-F_NOP2_dom"/>
</dbReference>
<dbReference type="PROSITE" id="PS51686">
    <property type="entry name" value="SAM_MT_RSMB_NOP"/>
    <property type="match status" value="1"/>
</dbReference>
<dbReference type="RefSeq" id="WP_125135451.1">
    <property type="nucleotide sequence ID" value="NZ_LR130778.1"/>
</dbReference>
<dbReference type="KEGG" id="cbar:PATL70BA_0018"/>
<keyword evidence="2" id="KW-0963">Cytoplasm</keyword>
<organism evidence="9 10">
    <name type="scientific">Petrocella atlantisensis</name>
    <dbReference type="NCBI Taxonomy" id="2173034"/>
    <lineage>
        <taxon>Bacteria</taxon>
        <taxon>Bacillati</taxon>
        <taxon>Bacillota</taxon>
        <taxon>Clostridia</taxon>
        <taxon>Lachnospirales</taxon>
        <taxon>Vallitaleaceae</taxon>
        <taxon>Petrocella</taxon>
    </lineage>
</organism>
<dbReference type="InterPro" id="IPR049560">
    <property type="entry name" value="MeTrfase_RsmB-F_NOP2_cat"/>
</dbReference>
<dbReference type="PRINTS" id="PR02008">
    <property type="entry name" value="RCMTFAMILY"/>
</dbReference>
<evidence type="ECO:0000256" key="6">
    <source>
        <dbReference type="ARBA" id="ARBA00022884"/>
    </source>
</evidence>
<dbReference type="CDD" id="cd21147">
    <property type="entry name" value="RsmF_methylt_CTD1"/>
    <property type="match status" value="1"/>
</dbReference>
<dbReference type="InterPro" id="IPR011023">
    <property type="entry name" value="Nop2p"/>
</dbReference>
<comment type="similarity">
    <text evidence="1 7">Belongs to the class I-like SAM-binding methyltransferase superfamily. RsmB/NOP family.</text>
</comment>
<evidence type="ECO:0000256" key="3">
    <source>
        <dbReference type="ARBA" id="ARBA00022603"/>
    </source>
</evidence>
<dbReference type="Pfam" id="PF13636">
    <property type="entry name" value="Methyltranf_PUA"/>
    <property type="match status" value="1"/>
</dbReference>
<dbReference type="Proteomes" id="UP000279029">
    <property type="component" value="Chromosome"/>
</dbReference>
<dbReference type="PANTHER" id="PTHR22807:SF30">
    <property type="entry name" value="28S RRNA (CYTOSINE(4447)-C(5))-METHYLTRANSFERASE-RELATED"/>
    <property type="match status" value="1"/>
</dbReference>
<dbReference type="InterPro" id="IPR031340">
    <property type="entry name" value="RsmF_methylt_CI"/>
</dbReference>
<evidence type="ECO:0000256" key="1">
    <source>
        <dbReference type="ARBA" id="ARBA00007494"/>
    </source>
</evidence>
<feature type="binding site" evidence="7">
    <location>
        <begin position="108"/>
        <end position="114"/>
    </location>
    <ligand>
        <name>S-adenosyl-L-methionine</name>
        <dbReference type="ChEBI" id="CHEBI:59789"/>
    </ligand>
</feature>
<dbReference type="NCBIfam" id="TIGR00446">
    <property type="entry name" value="nop2p"/>
    <property type="match status" value="1"/>
</dbReference>
<protein>
    <submittedName>
        <fullName evidence="9">SAM-dependent methyltransferase</fullName>
    </submittedName>
</protein>
<evidence type="ECO:0000256" key="2">
    <source>
        <dbReference type="ARBA" id="ARBA00022490"/>
    </source>
</evidence>